<evidence type="ECO:0000313" key="8">
    <source>
        <dbReference type="Proteomes" id="UP001163152"/>
    </source>
</evidence>
<evidence type="ECO:0000256" key="4">
    <source>
        <dbReference type="ARBA" id="ARBA00023136"/>
    </source>
</evidence>
<dbReference type="Proteomes" id="UP001163152">
    <property type="component" value="Chromosome"/>
</dbReference>
<dbReference type="RefSeq" id="WP_268609538.1">
    <property type="nucleotide sequence ID" value="NZ_CP113797.1"/>
</dbReference>
<sequence length="103" mass="11749">MKRFLAQPLYNFFRKLIRNPKYRWLVLAGGLFYLLSPLDISPDVLPVVGWLDDGMIATLLITEVSQMIIDRRNAQRNKQATTESDPSNDLLNANQTIDVKATV</sequence>
<keyword evidence="8" id="KW-1185">Reference proteome</keyword>
<feature type="region of interest" description="Disordered" evidence="5">
    <location>
        <begin position="75"/>
        <end position="103"/>
    </location>
</feature>
<dbReference type="KEGG" id="tsin:OXH18_21620"/>
<protein>
    <submittedName>
        <fullName evidence="7">YkvA family protein</fullName>
    </submittedName>
</protein>
<evidence type="ECO:0000256" key="1">
    <source>
        <dbReference type="ARBA" id="ARBA00004127"/>
    </source>
</evidence>
<organism evidence="7 8">
    <name type="scientific">Thermocoleostomius sinensis A174</name>
    <dbReference type="NCBI Taxonomy" id="2016057"/>
    <lineage>
        <taxon>Bacteria</taxon>
        <taxon>Bacillati</taxon>
        <taxon>Cyanobacteriota</taxon>
        <taxon>Cyanophyceae</taxon>
        <taxon>Oculatellales</taxon>
        <taxon>Oculatellaceae</taxon>
        <taxon>Thermocoleostomius</taxon>
    </lineage>
</organism>
<evidence type="ECO:0000313" key="7">
    <source>
        <dbReference type="EMBL" id="WAL59744.1"/>
    </source>
</evidence>
<evidence type="ECO:0000256" key="2">
    <source>
        <dbReference type="ARBA" id="ARBA00022692"/>
    </source>
</evidence>
<name>A0A9E8ZD72_9CYAN</name>
<dbReference type="GO" id="GO:0012505">
    <property type="term" value="C:endomembrane system"/>
    <property type="evidence" value="ECO:0007669"/>
    <property type="project" value="UniProtKB-SubCell"/>
</dbReference>
<evidence type="ECO:0000256" key="3">
    <source>
        <dbReference type="ARBA" id="ARBA00022989"/>
    </source>
</evidence>
<accession>A0A9E8ZD72</accession>
<evidence type="ECO:0000256" key="5">
    <source>
        <dbReference type="SAM" id="MobiDB-lite"/>
    </source>
</evidence>
<proteinExistence type="predicted"/>
<dbReference type="InterPro" id="IPR010652">
    <property type="entry name" value="DUF1232"/>
</dbReference>
<reference evidence="7" key="1">
    <citation type="submission" date="2022-12" db="EMBL/GenBank/DDBJ databases">
        <title>Polyphasic identification of a Novel Hot-Spring Cyanobacterium Ocullathermofonsia sinensis gen nov. sp. nov. and Genomic Insights on its Adaptations to the Thermal Habitat.</title>
        <authorList>
            <person name="Daroch M."/>
            <person name="Tang J."/>
            <person name="Jiang Y."/>
        </authorList>
    </citation>
    <scope>NUCLEOTIDE SEQUENCE</scope>
    <source>
        <strain evidence="7">PKUAC-SCTA174</strain>
    </source>
</reference>
<feature type="compositionally biased region" description="Polar residues" evidence="5">
    <location>
        <begin position="76"/>
        <end position="97"/>
    </location>
</feature>
<feature type="domain" description="DUF1232" evidence="6">
    <location>
        <begin position="24"/>
        <end position="59"/>
    </location>
</feature>
<dbReference type="AlphaFoldDB" id="A0A9E8ZD72"/>
<keyword evidence="4" id="KW-0472">Membrane</keyword>
<dbReference type="EMBL" id="CP113797">
    <property type="protein sequence ID" value="WAL59744.1"/>
    <property type="molecule type" value="Genomic_DNA"/>
</dbReference>
<keyword evidence="3" id="KW-1133">Transmembrane helix</keyword>
<gene>
    <name evidence="7" type="ORF">OXH18_21620</name>
</gene>
<evidence type="ECO:0000259" key="6">
    <source>
        <dbReference type="Pfam" id="PF06803"/>
    </source>
</evidence>
<dbReference type="Pfam" id="PF06803">
    <property type="entry name" value="DUF1232"/>
    <property type="match status" value="1"/>
</dbReference>
<keyword evidence="2" id="KW-0812">Transmembrane</keyword>
<comment type="subcellular location">
    <subcellularLocation>
        <location evidence="1">Endomembrane system</location>
        <topology evidence="1">Multi-pass membrane protein</topology>
    </subcellularLocation>
</comment>